<reference evidence="3" key="3">
    <citation type="submission" date="2025-09" db="UniProtKB">
        <authorList>
            <consortium name="Ensembl"/>
        </authorList>
    </citation>
    <scope>IDENTIFICATION</scope>
</reference>
<evidence type="ECO:0000256" key="2">
    <source>
        <dbReference type="ARBA" id="ARBA00022744"/>
    </source>
</evidence>
<dbReference type="GO" id="GO:0005200">
    <property type="term" value="F:structural constituent of cytoskeleton"/>
    <property type="evidence" value="ECO:0007669"/>
    <property type="project" value="InterPro"/>
</dbReference>
<protein>
    <recommendedName>
        <fullName evidence="5">Keratin</fullName>
    </recommendedName>
</protein>
<comment type="similarity">
    <text evidence="1">Belongs to the avian keratin family.</text>
</comment>
<evidence type="ECO:0000313" key="3">
    <source>
        <dbReference type="Ensembl" id="ENSGAGP00000012282.1"/>
    </source>
</evidence>
<evidence type="ECO:0000313" key="4">
    <source>
        <dbReference type="Proteomes" id="UP000291020"/>
    </source>
</evidence>
<dbReference type="GO" id="GO:0005882">
    <property type="term" value="C:intermediate filament"/>
    <property type="evidence" value="ECO:0007669"/>
    <property type="project" value="UniProtKB-KW"/>
</dbReference>
<reference evidence="3" key="2">
    <citation type="submission" date="2025-08" db="UniProtKB">
        <authorList>
            <consortium name="Ensembl"/>
        </authorList>
    </citation>
    <scope>IDENTIFICATION</scope>
</reference>
<name>A0A452HBY8_9SAUR</name>
<dbReference type="Ensembl" id="ENSGAGT00000014066.1">
    <property type="protein sequence ID" value="ENSGAGP00000012282.1"/>
    <property type="gene ID" value="ENSGAGG00000009446.1"/>
</dbReference>
<dbReference type="PANTHER" id="PTHR31203:SF1">
    <property type="entry name" value="BETA-KERATIN-RELATED PROTEIN-RELATED"/>
    <property type="match status" value="1"/>
</dbReference>
<evidence type="ECO:0000256" key="1">
    <source>
        <dbReference type="ARBA" id="ARBA00008702"/>
    </source>
</evidence>
<dbReference type="Proteomes" id="UP000291020">
    <property type="component" value="Unassembled WGS sequence"/>
</dbReference>
<dbReference type="Pfam" id="PF02422">
    <property type="entry name" value="Keratin"/>
    <property type="match status" value="1"/>
</dbReference>
<sequence length="114" mass="12051">MSCSTLCYPECRAAPHSPVSGSCNEPCVRQCPDSKVLIRQSPFVTTLPGPILTFGAPVVRPAFEGSFGLGRLYGSEGCYRGLYGLGGLGGYWRGYGGLCRSLAHKGSFSLSPIN</sequence>
<dbReference type="AlphaFoldDB" id="A0A452HBY8"/>
<reference evidence="4" key="1">
    <citation type="journal article" date="2017" name="PLoS ONE">
        <title>The Agassiz's desert tortoise genome provides a resource for the conservation of a threatened species.</title>
        <authorList>
            <person name="Tollis M."/>
            <person name="DeNardo D.F."/>
            <person name="Cornelius J.A."/>
            <person name="Dolby G.A."/>
            <person name="Edwards T."/>
            <person name="Henen B.T."/>
            <person name="Karl A.E."/>
            <person name="Murphy R.W."/>
            <person name="Kusumi K."/>
        </authorList>
    </citation>
    <scope>NUCLEOTIDE SEQUENCE [LARGE SCALE GENOMIC DNA]</scope>
</reference>
<evidence type="ECO:0008006" key="5">
    <source>
        <dbReference type="Google" id="ProtNLM"/>
    </source>
</evidence>
<accession>A0A452HBY8</accession>
<dbReference type="STRING" id="38772.ENSGAGP00000012282"/>
<keyword evidence="2" id="KW-0416">Keratin</keyword>
<organism evidence="3 4">
    <name type="scientific">Gopherus agassizii</name>
    <name type="common">Agassiz's desert tortoise</name>
    <dbReference type="NCBI Taxonomy" id="38772"/>
    <lineage>
        <taxon>Eukaryota</taxon>
        <taxon>Metazoa</taxon>
        <taxon>Chordata</taxon>
        <taxon>Craniata</taxon>
        <taxon>Vertebrata</taxon>
        <taxon>Euteleostomi</taxon>
        <taxon>Archelosauria</taxon>
        <taxon>Testudinata</taxon>
        <taxon>Testudines</taxon>
        <taxon>Cryptodira</taxon>
        <taxon>Durocryptodira</taxon>
        <taxon>Testudinoidea</taxon>
        <taxon>Testudinidae</taxon>
        <taxon>Gopherus</taxon>
    </lineage>
</organism>
<dbReference type="InterPro" id="IPR003461">
    <property type="entry name" value="Keratin"/>
</dbReference>
<proteinExistence type="inferred from homology"/>
<keyword evidence="4" id="KW-1185">Reference proteome</keyword>
<dbReference type="PANTHER" id="PTHR31203">
    <property type="entry name" value="BETA-KERATIN-RELATED PROTEIN-RELATED"/>
    <property type="match status" value="1"/>
</dbReference>